<keyword evidence="3" id="KW-1185">Reference proteome</keyword>
<organism evidence="2 3">
    <name type="scientific">Dactylosporangium roseum</name>
    <dbReference type="NCBI Taxonomy" id="47989"/>
    <lineage>
        <taxon>Bacteria</taxon>
        <taxon>Bacillati</taxon>
        <taxon>Actinomycetota</taxon>
        <taxon>Actinomycetes</taxon>
        <taxon>Micromonosporales</taxon>
        <taxon>Micromonosporaceae</taxon>
        <taxon>Dactylosporangium</taxon>
    </lineage>
</organism>
<evidence type="ECO:0000313" key="2">
    <source>
        <dbReference type="EMBL" id="UWZ35044.1"/>
    </source>
</evidence>
<feature type="transmembrane region" description="Helical" evidence="1">
    <location>
        <begin position="159"/>
        <end position="183"/>
    </location>
</feature>
<sequence length="293" mass="30837">MVSPGRAGESAQQHRLPLGERAAVAMLCRLLPAGFRGRQRDEWAADLLGLTSGAGTRWRYLAGAAWTLPALRRAARRGGFADLSTVAPAPGALTSIAHFLLLGLGWPVISWLIMVPITYLAADIPGRIARTGLTVDPNGLWPTDGPFVVLLPLETLLDLGAWAVILGGPFLLGTFGVSGLVLAVMQRRRSGRYRLVIAGVGLACLVLTVLGAGLVSRYAAFYSETFGLGDTHGLDSGRTGAVLGVAAGILAFAGRRLGVRIRSALVVLSVLAIMVPIVHLTATGAEMLNWYLD</sequence>
<keyword evidence="1" id="KW-0812">Transmembrane</keyword>
<feature type="transmembrane region" description="Helical" evidence="1">
    <location>
        <begin position="265"/>
        <end position="285"/>
    </location>
</feature>
<dbReference type="Proteomes" id="UP001058271">
    <property type="component" value="Chromosome"/>
</dbReference>
<feature type="transmembrane region" description="Helical" evidence="1">
    <location>
        <begin position="195"/>
        <end position="216"/>
    </location>
</feature>
<proteinExistence type="predicted"/>
<evidence type="ECO:0000313" key="3">
    <source>
        <dbReference type="Proteomes" id="UP001058271"/>
    </source>
</evidence>
<dbReference type="RefSeq" id="WP_260724389.1">
    <property type="nucleotide sequence ID" value="NZ_BAAABS010000082.1"/>
</dbReference>
<keyword evidence="1" id="KW-0472">Membrane</keyword>
<keyword evidence="1" id="KW-1133">Transmembrane helix</keyword>
<evidence type="ECO:0008006" key="4">
    <source>
        <dbReference type="Google" id="ProtNLM"/>
    </source>
</evidence>
<evidence type="ECO:0000256" key="1">
    <source>
        <dbReference type="SAM" id="Phobius"/>
    </source>
</evidence>
<protein>
    <recommendedName>
        <fullName evidence="4">Integral membrane protein</fullName>
    </recommendedName>
</protein>
<feature type="transmembrane region" description="Helical" evidence="1">
    <location>
        <begin position="99"/>
        <end position="122"/>
    </location>
</feature>
<name>A0ABY5Z062_9ACTN</name>
<feature type="transmembrane region" description="Helical" evidence="1">
    <location>
        <begin position="236"/>
        <end position="253"/>
    </location>
</feature>
<gene>
    <name evidence="2" type="ORF">Drose_28340</name>
</gene>
<accession>A0ABY5Z062</accession>
<reference evidence="2" key="1">
    <citation type="submission" date="2021-04" db="EMBL/GenBank/DDBJ databases">
        <title>Biosynthetic gene clusters of Dactylosporangioum roseum.</title>
        <authorList>
            <person name="Hartkoorn R.C."/>
            <person name="Beaudoing E."/>
            <person name="Hot D."/>
            <person name="Moureu S."/>
        </authorList>
    </citation>
    <scope>NUCLEOTIDE SEQUENCE</scope>
    <source>
        <strain evidence="2">NRRL B-16295</strain>
    </source>
</reference>
<dbReference type="EMBL" id="CP073721">
    <property type="protein sequence ID" value="UWZ35044.1"/>
    <property type="molecule type" value="Genomic_DNA"/>
</dbReference>